<sequence length="342" mass="37383">MPKRSTAASQGMDVDLVPPQQQKVGQGKRRERDEGGEEEGDEGEGGSDVEMLDVNFSFFDPQPQDYHSIKLLLSQLLQGDAASLDLGGVTDIVLEQKLVGSTVKTDSGDEDDKAHEGDPYAVLTVLNLNVHKSNKALSSLVSYILSKLPSSSAFHSTLSSLLSVDAAASSASKPSHVGLVLSERMVNMPPQIVPPMYRMLSEELQWAKDDGEPYHFSHLLFVSRVFKSSLSALDDDPNAALEAAIVAEAEAKAKVPPKKKKQRKAGGAEQEEEKLWMYHVEDEFIQKFAEHTHVFDFSNNSRRAEGGGQDQFGVDMKGQLMLVPWPKFSDIVDGLEAFVGPV</sequence>
<comment type="similarity">
    <text evidence="1">Belongs to the BCP1 family.</text>
</comment>
<reference evidence="3" key="1">
    <citation type="journal article" date="2014" name="Genome Announc.">
        <title>Draft genome sequence of Rhodosporidium toruloides CECT1137, an oleaginous yeast of biotechnological interest.</title>
        <authorList>
            <person name="Morin N."/>
            <person name="Calcas X."/>
            <person name="Devillers H."/>
            <person name="Durrens P."/>
            <person name="Sherman D.J."/>
            <person name="Nicaud J.-M."/>
            <person name="Neuveglise C."/>
        </authorList>
    </citation>
    <scope>NUCLEOTIDE SEQUENCE</scope>
    <source>
        <strain evidence="3">CECT1137</strain>
    </source>
</reference>
<dbReference type="GO" id="GO:0005634">
    <property type="term" value="C:nucleus"/>
    <property type="evidence" value="ECO:0007669"/>
    <property type="project" value="TreeGrafter"/>
</dbReference>
<gene>
    <name evidence="3" type="ORF">RHTO0S_14e04918g</name>
</gene>
<dbReference type="Pfam" id="PF13862">
    <property type="entry name" value="BCCIP"/>
    <property type="match status" value="1"/>
</dbReference>
<name>A0A061BC53_RHOTO</name>
<protein>
    <submittedName>
        <fullName evidence="3">RHTO0S14e04918g1_1</fullName>
    </submittedName>
</protein>
<dbReference type="InterPro" id="IPR025602">
    <property type="entry name" value="BCP1_family"/>
</dbReference>
<organism evidence="3">
    <name type="scientific">Rhodotorula toruloides</name>
    <name type="common">Yeast</name>
    <name type="synonym">Rhodosporidium toruloides</name>
    <dbReference type="NCBI Taxonomy" id="5286"/>
    <lineage>
        <taxon>Eukaryota</taxon>
        <taxon>Fungi</taxon>
        <taxon>Dikarya</taxon>
        <taxon>Basidiomycota</taxon>
        <taxon>Pucciniomycotina</taxon>
        <taxon>Microbotryomycetes</taxon>
        <taxon>Sporidiobolales</taxon>
        <taxon>Sporidiobolaceae</taxon>
        <taxon>Rhodotorula</taxon>
    </lineage>
</organism>
<dbReference type="PANTHER" id="PTHR13261">
    <property type="entry name" value="BRCA2 AND CDKN1A INTERACTING PROTEIN"/>
    <property type="match status" value="1"/>
</dbReference>
<dbReference type="EMBL" id="LK052949">
    <property type="protein sequence ID" value="CDR47529.1"/>
    <property type="molecule type" value="Genomic_DNA"/>
</dbReference>
<feature type="compositionally biased region" description="Acidic residues" evidence="2">
    <location>
        <begin position="34"/>
        <end position="48"/>
    </location>
</feature>
<accession>A0A061BC53</accession>
<dbReference type="PIRSF" id="PIRSF028983">
    <property type="entry name" value="BCP1"/>
    <property type="match status" value="1"/>
</dbReference>
<proteinExistence type="inferred from homology"/>
<evidence type="ECO:0000256" key="1">
    <source>
        <dbReference type="ARBA" id="ARBA00006781"/>
    </source>
</evidence>
<dbReference type="OrthoDB" id="27543at2759"/>
<evidence type="ECO:0000256" key="2">
    <source>
        <dbReference type="SAM" id="MobiDB-lite"/>
    </source>
</evidence>
<dbReference type="PANTHER" id="PTHR13261:SF0">
    <property type="entry name" value="BRCA2 AND CDKN1A-INTERACTING PROTEIN"/>
    <property type="match status" value="1"/>
</dbReference>
<evidence type="ECO:0000313" key="3">
    <source>
        <dbReference type="EMBL" id="CDR47529.1"/>
    </source>
</evidence>
<dbReference type="AlphaFoldDB" id="A0A061BC53"/>
<feature type="region of interest" description="Disordered" evidence="2">
    <location>
        <begin position="1"/>
        <end position="48"/>
    </location>
</feature>